<feature type="domain" description="PARP catalytic" evidence="12">
    <location>
        <begin position="2468"/>
        <end position="2701"/>
    </location>
</feature>
<keyword evidence="6 10" id="KW-0520">NAD</keyword>
<dbReference type="Pfam" id="PF12796">
    <property type="entry name" value="Ank_2"/>
    <property type="match status" value="5"/>
</dbReference>
<dbReference type="InterPro" id="IPR008893">
    <property type="entry name" value="WGR_domain"/>
</dbReference>
<dbReference type="GO" id="GO:0016779">
    <property type="term" value="F:nucleotidyltransferase activity"/>
    <property type="evidence" value="ECO:0007669"/>
    <property type="project" value="UniProtKB-KW"/>
</dbReference>
<feature type="repeat" description="ANK" evidence="9">
    <location>
        <begin position="1371"/>
        <end position="1409"/>
    </location>
</feature>
<sequence>MARTRGISKPAATDKLATRSATRSKVTKTTKTRKSTEQVARAAIETIRDFKKVKDDTYYLVQRAGSKTPTWEASESLESDQALQAFHDRVQTTSGYDINGSTSARPSRTSKTRAMLRFQPTGTDTVVDSDDSDASVEIRQERGTAKKRGRSTKTSPKTNAPKKLRGIAARKAQAAEAREQRIHERANWNDNDVIDMDESNCCLRCKTQVYRQVIQHGSVRQLKELLDNTAKVPHWSKEDCQHWSDLVLNEALVRGKTDMIELLIKDEENKRVQVPSKYMNYGSTTGYVSRYTFGHAVSKVNESRGNRQGDSAFFRYMQKSILEIDISRLNESMNNIALLAGAQNPDTPSSVSKFVTQFGYAAFWEGKGFYYTVASGNWKVAGKLVEDPRYRTGLNHLHSNVLNFKEDKELETYRRNQILKKAYEAANITPVQCAAIHPSNKFLKELFEQLTPAETAELDEYGRTIAHFAAASQTPDCLEYLISKEFSVTTADKFRITPLIQAARFGRHHNIRPLITCMSKGEYPATEFADQTMIRQKWRALHYAAYFGHPETCRALIDAGATVDAMESSLRTTPLGFAAQRGHLACVQVLIEYGKADPEYVDKFGRTPLHVACIYGHYDVAKYLVCNVGVDTNLGDTSENRPTHYAAGFGHLKLLRLLIEGGGADPAASNVWRTTPCSVANLKGHVAIVEHLLTAYSIDVNFKDQDGKTLLHCCAVESITQNLDIEQIKLKARLLISKRADPNLKTIEGDTVLHSLAQSAYFIQQYPSGWVPEDDTRTEALTLDHQDGIECQRFLAKMAITAGANLELLNQNEETPLATAMRHGNTYLMEELVRNGANYWDIQDCNGNTFFHHLLRLAAELDTLPERRPMDVVAKQRRVKTLENILGAINNLRAKEVQIDTTNDNGYTAIVYGVMYAIDQQRQRVKEEKARIKRIYHTASSNYSKANGDTSMIREDAVFEFRFHHFISAAEAIIQRYRPNMKATVQLPKDFFKNNPKRPKSEYPEKTGWTALHFASLTQDTNLLNFLMRHGCDPNQVVEGDSNPATGTAMLRGYFVKTFSTSEYLPSSDLHYIEHAEKLFNIIKPDFKMLLPNAVKQYLQFGANPCIGNKDGFSPLMKAAELLDAHILQDMCTSITLSNFANIDACCETTNRNALMYAIDALENKPAGAKIDVSPVTHLMSAGANPNLQYPDDRADTIFMKALRLGIPSLVDTILVHTKHPICHSTMNNMLETSSIIACKQNNRAIADLYFQYMATAYAAAPFDTNGFDRQGNNALALAAKADNEYAVSILLRCHADPNKVTDNTHDSPLSQAVACGVINVAKILLDSGADVNWKDKDNMTPLHKAVLAEKYPLVKLLLENGADIHAVNKQQRTALHLAVQQTKTMTNASLRIERALLDAGADINATDILGRTALHIAFTHMDVIPHMQFLEPIAKKTKELLKERNAQAQVERESERLVTKYGHPNAANTNDWIRHAVIKYHEEKKKANEDNTNDKENIAPSSPEELATLDKYSQMQWELDTAVSTKADPIDIIRFLCNYRSSSAQLNICDEFGRTALHYAAMVGAFSSTSIMLQHGADLNAKDFDSNTPLQLALRYKHVDYSVMLCNQGATVGNDMTIPGDKPISTLKYSLSQDFMNMAYVILEQNPNTLESLRDALRTGKFHVADILMSTAEVASLSGTIQDGQNLWHIISDFTPFNEEIWNEYLPDFLTRISQLNITLGPDSHGRSPAHYAAKNGQTTLLRHLLHLNVTINTVDNDGLSELWYAVSSNNVECVQTLLHAGVNVTTGTCTQQHKSIIWTATSQSNAVMLQLLLSAGAPTDQDSQYDRSNAIMKACVDQNADMLKLLLDAGANPDTPSTYILNAATKKTTIIAPVFIATGSLFKLLIEKGANPNVVSPNVKPFNGKSCFMHRYRNEEELDLMIRCNVNVNLKDDHSPRSIFYHFFFGSKSQGTICTKMLKHSTPEVNEIDPITGMTPLEHAIRKHDAIKVERLMELGANPNVVSCCRNPTPATVDLFDTEPLNAIFHAVAQNDLVILQTICRMTKYPIQWDATNSQRQTVVTFIAASHYSHENTEVLKFIDSVIPDQSDWIKLATKKDIHGMTVMDYAKARKQKEVYQALVDLEVPKPKRRVTDDNATDAMDVDQSFISLQSVEEDADAERTILDKKAEERALRKKNTTEDIDYDSVHEIDPYSNLEKVGRLLLDDDQEPYDIMLQKVDIGSGYYGCNMFYKLSIIYNTVLDVYVLWTRWGSFGEEGMHQKTPFLTKEEAIAEFKSIFRSKSGNVWEDRKPESFVSKPGRFELIRAKPKKKLTILDDFQFMDSAVPSQLPQSIHGTMRLFCNFKAIQDGYRNINLDIPAGQIPQSSIDTAYAIIEEARTVMNKYFDTGSGIMTKELNAEKKQLGHQLVQLSNKYYRLLPSTNQKKGIIPLRNKNIIDQEMARLNTISYFTFSTNVILAAKRRASEINPLDYCYRALNCRLDEIDDTSLEYKMVQKYMLSTADRDTYEIANLFSIDRAGEAERFDSISDKSNRKLLWHGSHTHNFLGLLKQGLRSKPSSTVGGHSGSMFGDGIYFADTFSKSVNYSSRGAFEMKHPGYSLLLLCEVNLGKECPMTYHNTYEFENGDYQSIKGLGSNTPNPDNAVFDKNGVYISVGPTIKYETKDYWSRPQLNHNEYIVYDEARVKLRYLVVVRDTEYCTLCQRHTASTCKQLIEHKLEDNFTFVTITDYEAWLLRFQLSHANKKVKDILADKLDEYINTRQYEKYWLPVEPLTRDSRVCKSCVSKMVTTIVIQEMFSQLPNAVQNRPVCKYGVECKMKDLNHAKRFQHWFHPNACKAQQEESDISEEEDEDYVSDQDTSMDEDEDSMDESD</sequence>
<feature type="region of interest" description="Disordered" evidence="11">
    <location>
        <begin position="120"/>
        <end position="163"/>
    </location>
</feature>
<dbReference type="Pfam" id="PF05406">
    <property type="entry name" value="WGR"/>
    <property type="match status" value="1"/>
</dbReference>
<feature type="compositionally biased region" description="Acidic residues" evidence="11">
    <location>
        <begin position="2840"/>
        <end position="2871"/>
    </location>
</feature>
<evidence type="ECO:0000256" key="3">
    <source>
        <dbReference type="ARBA" id="ARBA00022679"/>
    </source>
</evidence>
<dbReference type="InterPro" id="IPR036770">
    <property type="entry name" value="Ankyrin_rpt-contain_sf"/>
</dbReference>
<dbReference type="SMART" id="SM00773">
    <property type="entry name" value="WGR"/>
    <property type="match status" value="1"/>
</dbReference>
<evidence type="ECO:0000256" key="8">
    <source>
        <dbReference type="ARBA" id="ARBA00023242"/>
    </source>
</evidence>
<evidence type="ECO:0000256" key="9">
    <source>
        <dbReference type="PROSITE-ProRule" id="PRU00023"/>
    </source>
</evidence>
<dbReference type="SUPFAM" id="SSF47587">
    <property type="entry name" value="Domain of poly(ADP-ribose) polymerase"/>
    <property type="match status" value="1"/>
</dbReference>
<dbReference type="InterPro" id="IPR002110">
    <property type="entry name" value="Ankyrin_rpt"/>
</dbReference>
<dbReference type="PANTHER" id="PTHR24198">
    <property type="entry name" value="ANKYRIN REPEAT AND PROTEIN KINASE DOMAIN-CONTAINING PROTEIN"/>
    <property type="match status" value="1"/>
</dbReference>
<feature type="region of interest" description="Disordered" evidence="11">
    <location>
        <begin position="1"/>
        <end position="39"/>
    </location>
</feature>
<feature type="repeat" description="ANK" evidence="9">
    <location>
        <begin position="1338"/>
        <end position="1370"/>
    </location>
</feature>
<dbReference type="InterPro" id="IPR036930">
    <property type="entry name" value="WGR_dom_sf"/>
</dbReference>
<evidence type="ECO:0000256" key="2">
    <source>
        <dbReference type="ARBA" id="ARBA00022676"/>
    </source>
</evidence>
<evidence type="ECO:0000256" key="7">
    <source>
        <dbReference type="ARBA" id="ARBA00023043"/>
    </source>
</evidence>
<dbReference type="InterPro" id="IPR036616">
    <property type="entry name" value="Poly(ADP-ribose)pol_reg_dom_sf"/>
</dbReference>
<dbReference type="PRINTS" id="PR01415">
    <property type="entry name" value="ANKYRIN"/>
</dbReference>
<keyword evidence="2 10" id="KW-0328">Glycosyltransferase</keyword>
<name>A0A077WXG1_9FUNG</name>
<comment type="subcellular location">
    <subcellularLocation>
        <location evidence="1">Nucleus</location>
    </subcellularLocation>
</comment>
<dbReference type="EMBL" id="LK023357">
    <property type="protein sequence ID" value="CDS12336.1"/>
    <property type="molecule type" value="Genomic_DNA"/>
</dbReference>
<dbReference type="PROSITE" id="PS50088">
    <property type="entry name" value="ANK_REPEAT"/>
    <property type="match status" value="11"/>
</dbReference>
<reference evidence="15" key="1">
    <citation type="journal article" date="2014" name="Genome Announc.">
        <title>De novo whole-genome sequence and genome annotation of Lichtheimia ramosa.</title>
        <authorList>
            <person name="Linde J."/>
            <person name="Schwartze V."/>
            <person name="Binder U."/>
            <person name="Lass-Florl C."/>
            <person name="Voigt K."/>
            <person name="Horn F."/>
        </authorList>
    </citation>
    <scope>NUCLEOTIDE SEQUENCE</scope>
    <source>
        <strain evidence="15">JMRC FSU:6197</strain>
    </source>
</reference>
<dbReference type="GO" id="GO:0005634">
    <property type="term" value="C:nucleus"/>
    <property type="evidence" value="ECO:0007669"/>
    <property type="project" value="UniProtKB-SubCell"/>
</dbReference>
<evidence type="ECO:0000256" key="10">
    <source>
        <dbReference type="RuleBase" id="RU362114"/>
    </source>
</evidence>
<feature type="repeat" description="ANK" evidence="9">
    <location>
        <begin position="604"/>
        <end position="637"/>
    </location>
</feature>
<feature type="repeat" description="ANK" evidence="9">
    <location>
        <begin position="1726"/>
        <end position="1758"/>
    </location>
</feature>
<evidence type="ECO:0000256" key="6">
    <source>
        <dbReference type="ARBA" id="ARBA00023027"/>
    </source>
</evidence>
<dbReference type="Gene3D" id="1.25.40.20">
    <property type="entry name" value="Ankyrin repeat-containing domain"/>
    <property type="match status" value="11"/>
</dbReference>
<dbReference type="PANTHER" id="PTHR24198:SF165">
    <property type="entry name" value="ANKYRIN REPEAT-CONTAINING PROTEIN-RELATED"/>
    <property type="match status" value="1"/>
</dbReference>
<feature type="repeat" description="ANK" evidence="9">
    <location>
        <begin position="1974"/>
        <end position="2006"/>
    </location>
</feature>
<feature type="repeat" description="ANK" evidence="9">
    <location>
        <begin position="1759"/>
        <end position="1791"/>
    </location>
</feature>
<keyword evidence="5" id="KW-0677">Repeat</keyword>
<feature type="repeat" description="ANK" evidence="9">
    <location>
        <begin position="812"/>
        <end position="838"/>
    </location>
</feature>
<dbReference type="PROSITE" id="PS51977">
    <property type="entry name" value="WGR"/>
    <property type="match status" value="1"/>
</dbReference>
<gene>
    <name evidence="15" type="ORF">LRAMOSA04531</name>
</gene>
<dbReference type="SUPFAM" id="SSF56399">
    <property type="entry name" value="ADP-ribosylation"/>
    <property type="match status" value="1"/>
</dbReference>
<dbReference type="SUPFAM" id="SSF48403">
    <property type="entry name" value="Ankyrin repeat"/>
    <property type="match status" value="5"/>
</dbReference>
<feature type="repeat" description="ANK" evidence="9">
    <location>
        <begin position="1305"/>
        <end position="1337"/>
    </location>
</feature>
<dbReference type="PROSITE" id="PS51060">
    <property type="entry name" value="PARP_ALPHA_HD"/>
    <property type="match status" value="1"/>
</dbReference>
<keyword evidence="8" id="KW-0539">Nucleus</keyword>
<dbReference type="SUPFAM" id="SSF142921">
    <property type="entry name" value="WGR domain-like"/>
    <property type="match status" value="1"/>
</dbReference>
<dbReference type="InterPro" id="IPR012317">
    <property type="entry name" value="Poly(ADP-ribose)pol_cat_dom"/>
</dbReference>
<dbReference type="PROSITE" id="PS51059">
    <property type="entry name" value="PARP_CATALYTIC"/>
    <property type="match status" value="1"/>
</dbReference>
<keyword evidence="3 10" id="KW-0808">Transferase</keyword>
<accession>A0A077WXG1</accession>
<dbReference type="Pfam" id="PF00023">
    <property type="entry name" value="Ank"/>
    <property type="match status" value="2"/>
</dbReference>
<dbReference type="OrthoDB" id="2017365at2759"/>
<keyword evidence="4" id="KW-0548">Nucleotidyltransferase</keyword>
<dbReference type="Pfam" id="PF00644">
    <property type="entry name" value="PARP"/>
    <property type="match status" value="1"/>
</dbReference>
<dbReference type="Gene3D" id="3.90.228.10">
    <property type="match status" value="1"/>
</dbReference>
<dbReference type="Gene3D" id="1.20.142.10">
    <property type="entry name" value="Poly(ADP-ribose) polymerase, regulatory domain"/>
    <property type="match status" value="1"/>
</dbReference>
<dbReference type="PROSITE" id="PS50297">
    <property type="entry name" value="ANK_REP_REGION"/>
    <property type="match status" value="10"/>
</dbReference>
<feature type="domain" description="WGR" evidence="14">
    <location>
        <begin position="2200"/>
        <end position="2302"/>
    </location>
</feature>
<dbReference type="EC" id="2.4.2.-" evidence="10"/>
<dbReference type="InterPro" id="IPR004102">
    <property type="entry name" value="Poly(ADP-ribose)pol_reg_dom"/>
</dbReference>
<feature type="compositionally biased region" description="Basic and acidic residues" evidence="11">
    <location>
        <begin position="1485"/>
        <end position="1498"/>
    </location>
</feature>
<dbReference type="GO" id="GO:0003950">
    <property type="term" value="F:NAD+ poly-ADP-ribosyltransferase activity"/>
    <property type="evidence" value="ECO:0007669"/>
    <property type="project" value="UniProtKB-UniRule"/>
</dbReference>
<organism evidence="15">
    <name type="scientific">Lichtheimia ramosa</name>
    <dbReference type="NCBI Taxonomy" id="688394"/>
    <lineage>
        <taxon>Eukaryota</taxon>
        <taxon>Fungi</taxon>
        <taxon>Fungi incertae sedis</taxon>
        <taxon>Mucoromycota</taxon>
        <taxon>Mucoromycotina</taxon>
        <taxon>Mucoromycetes</taxon>
        <taxon>Mucorales</taxon>
        <taxon>Lichtheimiaceae</taxon>
        <taxon>Lichtheimia</taxon>
    </lineage>
</organism>
<dbReference type="SMART" id="SM00248">
    <property type="entry name" value="ANK"/>
    <property type="match status" value="24"/>
</dbReference>
<feature type="repeat" description="ANK" evidence="9">
    <location>
        <begin position="1553"/>
        <end position="1585"/>
    </location>
</feature>
<feature type="repeat" description="ANK" evidence="9">
    <location>
        <begin position="536"/>
        <end position="568"/>
    </location>
</feature>
<evidence type="ECO:0000256" key="4">
    <source>
        <dbReference type="ARBA" id="ARBA00022695"/>
    </source>
</evidence>
<feature type="repeat" description="ANK" evidence="9">
    <location>
        <begin position="1007"/>
        <end position="1039"/>
    </location>
</feature>
<feature type="region of interest" description="Disordered" evidence="11">
    <location>
        <begin position="2837"/>
        <end position="2871"/>
    </location>
</feature>
<feature type="region of interest" description="Disordered" evidence="11">
    <location>
        <begin position="1485"/>
        <end position="1504"/>
    </location>
</feature>
<evidence type="ECO:0000256" key="1">
    <source>
        <dbReference type="ARBA" id="ARBA00004123"/>
    </source>
</evidence>
<keyword evidence="7 9" id="KW-0040">ANK repeat</keyword>
<evidence type="ECO:0000259" key="12">
    <source>
        <dbReference type="PROSITE" id="PS51059"/>
    </source>
</evidence>
<evidence type="ECO:0000256" key="11">
    <source>
        <dbReference type="SAM" id="MobiDB-lite"/>
    </source>
</evidence>
<evidence type="ECO:0000256" key="5">
    <source>
        <dbReference type="ARBA" id="ARBA00022737"/>
    </source>
</evidence>
<evidence type="ECO:0000259" key="14">
    <source>
        <dbReference type="PROSITE" id="PS51977"/>
    </source>
</evidence>
<proteinExistence type="predicted"/>
<protein>
    <recommendedName>
        <fullName evidence="10">Poly [ADP-ribose] polymerase</fullName>
        <shortName evidence="10">PARP</shortName>
        <ecNumber evidence="10">2.4.2.-</ecNumber>
    </recommendedName>
</protein>
<dbReference type="Pfam" id="PF02877">
    <property type="entry name" value="PARP_reg"/>
    <property type="match status" value="1"/>
</dbReference>
<feature type="domain" description="PARP alpha-helical" evidence="13">
    <location>
        <begin position="2327"/>
        <end position="2458"/>
    </location>
</feature>
<evidence type="ECO:0000259" key="13">
    <source>
        <dbReference type="PROSITE" id="PS51060"/>
    </source>
</evidence>
<dbReference type="CDD" id="cd07997">
    <property type="entry name" value="WGR_PARP"/>
    <property type="match status" value="1"/>
</dbReference>
<evidence type="ECO:0000313" key="15">
    <source>
        <dbReference type="EMBL" id="CDS12336.1"/>
    </source>
</evidence>